<evidence type="ECO:0000313" key="11">
    <source>
        <dbReference type="EMBL" id="CAD7452592.1"/>
    </source>
</evidence>
<dbReference type="PROSITE" id="PS50157">
    <property type="entry name" value="ZINC_FINGER_C2H2_2"/>
    <property type="match status" value="4"/>
</dbReference>
<feature type="domain" description="C2H2-type" evidence="10">
    <location>
        <begin position="991"/>
        <end position="1018"/>
    </location>
</feature>
<dbReference type="InterPro" id="IPR000210">
    <property type="entry name" value="BTB/POZ_dom"/>
</dbReference>
<dbReference type="PANTHER" id="PTHR23110">
    <property type="entry name" value="BTB DOMAIN TRANSCRIPTION FACTOR"/>
    <property type="match status" value="1"/>
</dbReference>
<dbReference type="EMBL" id="OE000135">
    <property type="protein sequence ID" value="CAD7452592.1"/>
    <property type="molecule type" value="Genomic_DNA"/>
</dbReference>
<dbReference type="PANTHER" id="PTHR23110:SF104">
    <property type="entry name" value="MATERNAL GENE REQUIRED FOR MEIOSIS, ISOFORM H"/>
    <property type="match status" value="1"/>
</dbReference>
<dbReference type="PROSITE" id="PS00028">
    <property type="entry name" value="ZINC_FINGER_C2H2_1"/>
    <property type="match status" value="4"/>
</dbReference>
<feature type="region of interest" description="Disordered" evidence="8">
    <location>
        <begin position="839"/>
        <end position="873"/>
    </location>
</feature>
<feature type="compositionally biased region" description="Gly residues" evidence="8">
    <location>
        <begin position="602"/>
        <end position="612"/>
    </location>
</feature>
<comment type="subcellular location">
    <subcellularLocation>
        <location evidence="1">Nucleus</location>
    </subcellularLocation>
</comment>
<dbReference type="Pfam" id="PF00096">
    <property type="entry name" value="zf-C2H2"/>
    <property type="match status" value="2"/>
</dbReference>
<gene>
    <name evidence="11" type="ORF">TTEB3V08_LOCUS769</name>
</gene>
<dbReference type="Pfam" id="PF00651">
    <property type="entry name" value="BTB"/>
    <property type="match status" value="1"/>
</dbReference>
<keyword evidence="3" id="KW-0677">Repeat</keyword>
<accession>A0A7R9FFV9</accession>
<dbReference type="GO" id="GO:0048666">
    <property type="term" value="P:neuron development"/>
    <property type="evidence" value="ECO:0007669"/>
    <property type="project" value="UniProtKB-ARBA"/>
</dbReference>
<dbReference type="InterPro" id="IPR013087">
    <property type="entry name" value="Znf_C2H2_type"/>
</dbReference>
<dbReference type="InterPro" id="IPR051095">
    <property type="entry name" value="Dros_DevTransReg"/>
</dbReference>
<dbReference type="FunFam" id="3.30.160.60:FF:000557">
    <property type="entry name" value="zinc finger and SCAN domain-containing protein 29"/>
    <property type="match status" value="1"/>
</dbReference>
<feature type="domain" description="C2H2-type" evidence="10">
    <location>
        <begin position="1019"/>
        <end position="1046"/>
    </location>
</feature>
<evidence type="ECO:0000256" key="4">
    <source>
        <dbReference type="ARBA" id="ARBA00022771"/>
    </source>
</evidence>
<dbReference type="AlphaFoldDB" id="A0A7R9FFV9"/>
<dbReference type="InterPro" id="IPR011333">
    <property type="entry name" value="SKP1/BTB/POZ_sf"/>
</dbReference>
<keyword evidence="4 7" id="KW-0863">Zinc-finger</keyword>
<keyword evidence="5" id="KW-0862">Zinc</keyword>
<feature type="compositionally biased region" description="Basic and acidic residues" evidence="8">
    <location>
        <begin position="839"/>
        <end position="866"/>
    </location>
</feature>
<keyword evidence="6" id="KW-0539">Nucleus</keyword>
<feature type="domain" description="C2H2-type" evidence="10">
    <location>
        <begin position="881"/>
        <end position="908"/>
    </location>
</feature>
<feature type="domain" description="C2H2-type" evidence="10">
    <location>
        <begin position="1047"/>
        <end position="1069"/>
    </location>
</feature>
<dbReference type="SUPFAM" id="SSF57667">
    <property type="entry name" value="beta-beta-alpha zinc fingers"/>
    <property type="match status" value="2"/>
</dbReference>
<evidence type="ECO:0000259" key="9">
    <source>
        <dbReference type="PROSITE" id="PS50097"/>
    </source>
</evidence>
<evidence type="ECO:0000256" key="5">
    <source>
        <dbReference type="ARBA" id="ARBA00022833"/>
    </source>
</evidence>
<protein>
    <submittedName>
        <fullName evidence="11">Uncharacterized protein</fullName>
    </submittedName>
</protein>
<evidence type="ECO:0000256" key="8">
    <source>
        <dbReference type="SAM" id="MobiDB-lite"/>
    </source>
</evidence>
<feature type="compositionally biased region" description="Low complexity" evidence="8">
    <location>
        <begin position="571"/>
        <end position="582"/>
    </location>
</feature>
<dbReference type="GO" id="GO:0006357">
    <property type="term" value="P:regulation of transcription by RNA polymerase II"/>
    <property type="evidence" value="ECO:0007669"/>
    <property type="project" value="TreeGrafter"/>
</dbReference>
<feature type="domain" description="BTB" evidence="9">
    <location>
        <begin position="447"/>
        <end position="498"/>
    </location>
</feature>
<sequence>MAHVKMEVKARQANKVATREVSRAENSRKLHAHLVKCQAHYIWFIDDEDVGIRIPARRLIQLLRNATDYGLTYQDSVDRAICYCAVDLFLRTDLTNTEYIDGAYPEWLMGCDACAADKVGLYVGSDRANRGSIPGPPRPRQERQTIEPSRLETNMPRIPHPLLSNAGLSGPSRGKGLGVGFQFGRIIEKYRDYLVVKGAAYLEGNNIKMTYSFRFNFLGRKCTHTCVEGEGKTTLSTPDRDSNLDLAVIGSLVYCESSDLDHAATEAGLGARKVGCGRGVWGSTGGGVGTQDQYRRSFIDLYIELYEHPPPVPTLGVTRSRRRQPLPPPFSLFGLVHSEHSVMSRQCLYVAAIVTFVNMVVANADIWVVFPQYILSGLNKDFPIISRLVYCESSALDHAAIKWGEITDMGSEHYCLRWNNHQSNLLVSCYRTRVWWTSRWPAQRAFNKVVLSACSSYFQTLFVDHPNRHPIVILKDVRFAELRTLVEFMYKGEVNVEYCQLSALLKTAESLKVKGLAEMTNAREDNREGDDGASAQKHNSPGPPDTPTPEIPASASGSKRLMDEDSAAATSSHPHGSISPSPALYGTKRQMLHHRHDSGSCDEGGGGAGGGTPEPDDLSSPPCDGPSDMSMSCNNPPSCSAAACSSALSSRLPSPLGEEPLPGPSGMLPVQQVPLASLTTRTSRVEPGSPRPVFSLPDHSATVTGRVEPGSPIPVFSLPYHSAMVTGRVGPGSPRPVFSLADHSATVTGRVEPGSPRPVFSLPYHSAMVTGRVEPGSPRPVFSLPYHSATVTGRVEPGSPRPVFSLPYHSATVTGRVEPGSPRPVFSLPYHSATSLKKEVEWDRGGDDKSTTGDSSSDYRHPHDPQVDCGVEPDSHSPRVYSCMYCGAQFPYQSKLTRHILSHSLETLRYREQVAIHHHQQQHQSLTSIAKLEPLNLMDSHFGGRPPPPPLSDLSDPSPHLHENSLSMLELKGEYVGGPPPGDVGASSNVVLCKFCGKSFPDVGSLIAHLPVHTGDRPFRCEFCGKAFKLRHHMKDHCRVHTGERPFRCSLCGKTFSRSTILKAHEKTHYPKYVHKFMLPEPPMDTEEESSPQQ</sequence>
<evidence type="ECO:0000259" key="10">
    <source>
        <dbReference type="PROSITE" id="PS50157"/>
    </source>
</evidence>
<dbReference type="CDD" id="cd18315">
    <property type="entry name" value="BTB_POZ_BAB-like"/>
    <property type="match status" value="1"/>
</dbReference>
<dbReference type="SUPFAM" id="SSF54695">
    <property type="entry name" value="POZ domain"/>
    <property type="match status" value="1"/>
</dbReference>
<evidence type="ECO:0000256" key="6">
    <source>
        <dbReference type="ARBA" id="ARBA00023242"/>
    </source>
</evidence>
<dbReference type="GO" id="GO:0008270">
    <property type="term" value="F:zinc ion binding"/>
    <property type="evidence" value="ECO:0007669"/>
    <property type="project" value="UniProtKB-KW"/>
</dbReference>
<feature type="compositionally biased region" description="Pro residues" evidence="8">
    <location>
        <begin position="541"/>
        <end position="550"/>
    </location>
</feature>
<dbReference type="FunFam" id="3.30.160.60:FF:000145">
    <property type="entry name" value="Zinc finger protein 574"/>
    <property type="match status" value="1"/>
</dbReference>
<dbReference type="Gene3D" id="3.30.710.10">
    <property type="entry name" value="Potassium Channel Kv1.1, Chain A"/>
    <property type="match status" value="1"/>
</dbReference>
<dbReference type="InterPro" id="IPR036236">
    <property type="entry name" value="Znf_C2H2_sf"/>
</dbReference>
<dbReference type="GO" id="GO:0005634">
    <property type="term" value="C:nucleus"/>
    <property type="evidence" value="ECO:0007669"/>
    <property type="project" value="UniProtKB-SubCell"/>
</dbReference>
<feature type="region of interest" description="Disordered" evidence="8">
    <location>
        <begin position="128"/>
        <end position="154"/>
    </location>
</feature>
<dbReference type="SMART" id="SM00355">
    <property type="entry name" value="ZnF_C2H2"/>
    <property type="match status" value="4"/>
</dbReference>
<dbReference type="Gene3D" id="3.30.160.60">
    <property type="entry name" value="Classic Zinc Finger"/>
    <property type="match status" value="4"/>
</dbReference>
<evidence type="ECO:0000256" key="1">
    <source>
        <dbReference type="ARBA" id="ARBA00004123"/>
    </source>
</evidence>
<name>A0A7R9FFV9_9NEOP</name>
<dbReference type="SMART" id="SM00225">
    <property type="entry name" value="BTB"/>
    <property type="match status" value="1"/>
</dbReference>
<evidence type="ECO:0000256" key="7">
    <source>
        <dbReference type="PROSITE-ProRule" id="PRU00042"/>
    </source>
</evidence>
<organism evidence="11">
    <name type="scientific">Timema tahoe</name>
    <dbReference type="NCBI Taxonomy" id="61484"/>
    <lineage>
        <taxon>Eukaryota</taxon>
        <taxon>Metazoa</taxon>
        <taxon>Ecdysozoa</taxon>
        <taxon>Arthropoda</taxon>
        <taxon>Hexapoda</taxon>
        <taxon>Insecta</taxon>
        <taxon>Pterygota</taxon>
        <taxon>Neoptera</taxon>
        <taxon>Polyneoptera</taxon>
        <taxon>Phasmatodea</taxon>
        <taxon>Timematodea</taxon>
        <taxon>Timematoidea</taxon>
        <taxon>Timematidae</taxon>
        <taxon>Timema</taxon>
    </lineage>
</organism>
<evidence type="ECO:0000256" key="3">
    <source>
        <dbReference type="ARBA" id="ARBA00022737"/>
    </source>
</evidence>
<evidence type="ECO:0000256" key="2">
    <source>
        <dbReference type="ARBA" id="ARBA00022723"/>
    </source>
</evidence>
<dbReference type="PROSITE" id="PS50097">
    <property type="entry name" value="BTB"/>
    <property type="match status" value="1"/>
</dbReference>
<dbReference type="GO" id="GO:0048513">
    <property type="term" value="P:animal organ development"/>
    <property type="evidence" value="ECO:0007669"/>
    <property type="project" value="UniProtKB-ARBA"/>
</dbReference>
<keyword evidence="2" id="KW-0479">Metal-binding</keyword>
<feature type="region of interest" description="Disordered" evidence="8">
    <location>
        <begin position="522"/>
        <end position="630"/>
    </location>
</feature>
<dbReference type="GO" id="GO:0003006">
    <property type="term" value="P:developmental process involved in reproduction"/>
    <property type="evidence" value="ECO:0007669"/>
    <property type="project" value="UniProtKB-ARBA"/>
</dbReference>
<reference evidence="11" key="1">
    <citation type="submission" date="2020-11" db="EMBL/GenBank/DDBJ databases">
        <authorList>
            <person name="Tran Van P."/>
        </authorList>
    </citation>
    <scope>NUCLEOTIDE SEQUENCE</scope>
</reference>
<proteinExistence type="predicted"/>